<comment type="caution">
    <text evidence="3">The sequence shown here is derived from an EMBL/GenBank/DDBJ whole genome shotgun (WGS) entry which is preliminary data.</text>
</comment>
<evidence type="ECO:0000313" key="4">
    <source>
        <dbReference type="Proteomes" id="UP000016568"/>
    </source>
</evidence>
<dbReference type="Gene3D" id="3.10.450.160">
    <property type="entry name" value="inner membrane protein cigr"/>
    <property type="match status" value="1"/>
</dbReference>
<sequence>MKKLIAAAIALSMIGTSAMAAPYQGNANGNRGHVEQSYKQHSAKPGSYKQNSYKGNGYKQSDYRQNNGKYQTRNHYNQWKKGDRFDRNRATNYRVINSPRDYRLYNAPRGYQWVRSGNDAVLIGITSGIVSAIMANVIR</sequence>
<accession>U3A3K4</accession>
<feature type="compositionally biased region" description="Polar residues" evidence="1">
    <location>
        <begin position="63"/>
        <end position="77"/>
    </location>
</feature>
<evidence type="ECO:0000313" key="3">
    <source>
        <dbReference type="EMBL" id="GAD49308.1"/>
    </source>
</evidence>
<reference evidence="3 4" key="1">
    <citation type="submission" date="2013-09" db="EMBL/GenBank/DDBJ databases">
        <title>Whole genome shotgun sequence of Novosphingobium tardaugens NBRC 16725.</title>
        <authorList>
            <person name="Isaki S."/>
            <person name="Hosoyama A."/>
            <person name="Tsuchikane K."/>
            <person name="Katsumata H."/>
            <person name="Ando Y."/>
            <person name="Yamazaki S."/>
            <person name="Fujita N."/>
        </authorList>
    </citation>
    <scope>NUCLEOTIDE SEQUENCE [LARGE SCALE GENOMIC DNA]</scope>
    <source>
        <strain evidence="3 4">NBRC 16725</strain>
    </source>
</reference>
<dbReference type="InterPro" id="IPR024572">
    <property type="entry name" value="RcnB"/>
</dbReference>
<dbReference type="eggNOG" id="COG5455">
    <property type="taxonomic scope" value="Bacteria"/>
</dbReference>
<dbReference type="AlphaFoldDB" id="U3A3K4"/>
<feature type="chain" id="PRO_5004638937" evidence="2">
    <location>
        <begin position="21"/>
        <end position="139"/>
    </location>
</feature>
<evidence type="ECO:0000256" key="2">
    <source>
        <dbReference type="SAM" id="SignalP"/>
    </source>
</evidence>
<dbReference type="Pfam" id="PF11776">
    <property type="entry name" value="RcnB"/>
    <property type="match status" value="1"/>
</dbReference>
<gene>
    <name evidence="3" type="ORF">NT2_05_02280</name>
</gene>
<evidence type="ECO:0000256" key="1">
    <source>
        <dbReference type="SAM" id="MobiDB-lite"/>
    </source>
</evidence>
<keyword evidence="2" id="KW-0732">Signal</keyword>
<name>U3A3K4_9SPHN</name>
<organism evidence="3 4">
    <name type="scientific">Caenibius tardaugens NBRC 16725</name>
    <dbReference type="NCBI Taxonomy" id="1219035"/>
    <lineage>
        <taxon>Bacteria</taxon>
        <taxon>Pseudomonadati</taxon>
        <taxon>Pseudomonadota</taxon>
        <taxon>Alphaproteobacteria</taxon>
        <taxon>Sphingomonadales</taxon>
        <taxon>Erythrobacteraceae</taxon>
        <taxon>Caenibius</taxon>
    </lineage>
</organism>
<feature type="signal peptide" evidence="2">
    <location>
        <begin position="1"/>
        <end position="20"/>
    </location>
</feature>
<feature type="region of interest" description="Disordered" evidence="1">
    <location>
        <begin position="30"/>
        <end position="77"/>
    </location>
</feature>
<protein>
    <submittedName>
        <fullName evidence="3">Uncharacterized protein</fullName>
    </submittedName>
</protein>
<dbReference type="EMBL" id="BASZ01000005">
    <property type="protein sequence ID" value="GAD49308.1"/>
    <property type="molecule type" value="Genomic_DNA"/>
</dbReference>
<dbReference type="RefSeq" id="WP_021690214.1">
    <property type="nucleotide sequence ID" value="NZ_BASZ01000005.1"/>
</dbReference>
<dbReference type="Proteomes" id="UP000016568">
    <property type="component" value="Unassembled WGS sequence"/>
</dbReference>
<proteinExistence type="predicted"/>
<keyword evidence="4" id="KW-1185">Reference proteome</keyword>